<reference evidence="2 3" key="1">
    <citation type="submission" date="2019-09" db="EMBL/GenBank/DDBJ databases">
        <title>Phylogeny of genus Pseudoclavibacter and closely related genus.</title>
        <authorList>
            <person name="Li Y."/>
        </authorList>
    </citation>
    <scope>NUCLEOTIDE SEQUENCE [LARGE SCALE GENOMIC DNA]</scope>
    <source>
        <strain evidence="2 3">DSM 23821</strain>
    </source>
</reference>
<name>A0A7J5BMY9_9MICO</name>
<dbReference type="RefSeq" id="WP_158041908.1">
    <property type="nucleotide sequence ID" value="NZ_JACCFV010000001.1"/>
</dbReference>
<accession>A0A7J5BMY9</accession>
<gene>
    <name evidence="2" type="ORF">F8O01_15955</name>
</gene>
<dbReference type="Proteomes" id="UP000467240">
    <property type="component" value="Unassembled WGS sequence"/>
</dbReference>
<organism evidence="2 3">
    <name type="scientific">Pseudoclavibacter chungangensis</name>
    <dbReference type="NCBI Taxonomy" id="587635"/>
    <lineage>
        <taxon>Bacteria</taxon>
        <taxon>Bacillati</taxon>
        <taxon>Actinomycetota</taxon>
        <taxon>Actinomycetes</taxon>
        <taxon>Micrococcales</taxon>
        <taxon>Microbacteriaceae</taxon>
        <taxon>Pseudoclavibacter</taxon>
    </lineage>
</organism>
<keyword evidence="3" id="KW-1185">Reference proteome</keyword>
<dbReference type="EMBL" id="WBJZ01000026">
    <property type="protein sequence ID" value="KAB1652976.1"/>
    <property type="molecule type" value="Genomic_DNA"/>
</dbReference>
<proteinExistence type="predicted"/>
<feature type="region of interest" description="Disordered" evidence="1">
    <location>
        <begin position="40"/>
        <end position="75"/>
    </location>
</feature>
<evidence type="ECO:0000313" key="3">
    <source>
        <dbReference type="Proteomes" id="UP000467240"/>
    </source>
</evidence>
<evidence type="ECO:0000313" key="2">
    <source>
        <dbReference type="EMBL" id="KAB1652976.1"/>
    </source>
</evidence>
<sequence length="207" mass="21281">MSERPSQAVYRRRRLVVLLAAIVVVALVWWGIAALVGGGDSTSPTAETSPPTGIRTVEPTAPATTSTPTPTPTGPVACTTAEVAVTALTDAAEYAADVQPQLSLKITNTSAAPCTIDVGTAAQVYTITSGSDTIWTSTDCQTDGVNEVVALQPGQELQAPNITWVRERSTPDTCEGERPAAVAGGASYQLTVSIGGLGSEPTPFVLL</sequence>
<comment type="caution">
    <text evidence="2">The sequence shown here is derived from an EMBL/GenBank/DDBJ whole genome shotgun (WGS) entry which is preliminary data.</text>
</comment>
<evidence type="ECO:0000256" key="1">
    <source>
        <dbReference type="SAM" id="MobiDB-lite"/>
    </source>
</evidence>
<feature type="compositionally biased region" description="Low complexity" evidence="1">
    <location>
        <begin position="40"/>
        <end position="52"/>
    </location>
</feature>
<dbReference type="AlphaFoldDB" id="A0A7J5BMY9"/>
<evidence type="ECO:0008006" key="4">
    <source>
        <dbReference type="Google" id="ProtNLM"/>
    </source>
</evidence>
<dbReference type="OrthoDB" id="5189092at2"/>
<protein>
    <recommendedName>
        <fullName evidence="4">DUF4232 domain-containing protein</fullName>
    </recommendedName>
</protein>
<feature type="compositionally biased region" description="Low complexity" evidence="1">
    <location>
        <begin position="59"/>
        <end position="75"/>
    </location>
</feature>